<feature type="transmembrane region" description="Helical" evidence="7">
    <location>
        <begin position="113"/>
        <end position="132"/>
    </location>
</feature>
<dbReference type="CDD" id="cd06261">
    <property type="entry name" value="TM_PBP2"/>
    <property type="match status" value="1"/>
</dbReference>
<dbReference type="Proteomes" id="UP000236151">
    <property type="component" value="Unassembled WGS sequence"/>
</dbReference>
<evidence type="ECO:0000256" key="1">
    <source>
        <dbReference type="ARBA" id="ARBA00004651"/>
    </source>
</evidence>
<feature type="transmembrane region" description="Helical" evidence="7">
    <location>
        <begin position="82"/>
        <end position="101"/>
    </location>
</feature>
<keyword evidence="5 7" id="KW-1133">Transmembrane helix</keyword>
<dbReference type="InterPro" id="IPR035906">
    <property type="entry name" value="MetI-like_sf"/>
</dbReference>
<dbReference type="GO" id="GO:0005886">
    <property type="term" value="C:plasma membrane"/>
    <property type="evidence" value="ECO:0007669"/>
    <property type="project" value="UniProtKB-SubCell"/>
</dbReference>
<dbReference type="AlphaFoldDB" id="A0A2K2EX28"/>
<comment type="subcellular location">
    <subcellularLocation>
        <location evidence="1 7">Cell membrane</location>
        <topology evidence="1 7">Multi-pass membrane protein</topology>
    </subcellularLocation>
</comment>
<evidence type="ECO:0000256" key="4">
    <source>
        <dbReference type="ARBA" id="ARBA00022692"/>
    </source>
</evidence>
<keyword evidence="10" id="KW-1185">Reference proteome</keyword>
<proteinExistence type="inferred from homology"/>
<dbReference type="EMBL" id="NIOJ01000030">
    <property type="protein sequence ID" value="PNT98152.1"/>
    <property type="molecule type" value="Genomic_DNA"/>
</dbReference>
<dbReference type="InterPro" id="IPR000515">
    <property type="entry name" value="MetI-like"/>
</dbReference>
<dbReference type="InterPro" id="IPR050809">
    <property type="entry name" value="UgpAE/MalFG_permease"/>
</dbReference>
<evidence type="ECO:0000259" key="8">
    <source>
        <dbReference type="PROSITE" id="PS50928"/>
    </source>
</evidence>
<feature type="transmembrane region" description="Helical" evidence="7">
    <location>
        <begin position="219"/>
        <end position="240"/>
    </location>
</feature>
<dbReference type="GO" id="GO:0055085">
    <property type="term" value="P:transmembrane transport"/>
    <property type="evidence" value="ECO:0007669"/>
    <property type="project" value="InterPro"/>
</dbReference>
<dbReference type="PANTHER" id="PTHR43227">
    <property type="entry name" value="BLL4140 PROTEIN"/>
    <property type="match status" value="1"/>
</dbReference>
<feature type="transmembrane region" description="Helical" evidence="7">
    <location>
        <begin position="260"/>
        <end position="279"/>
    </location>
</feature>
<feature type="domain" description="ABC transmembrane type-1" evidence="8">
    <location>
        <begin position="75"/>
        <end position="275"/>
    </location>
</feature>
<keyword evidence="6 7" id="KW-0472">Membrane</keyword>
<evidence type="ECO:0000256" key="6">
    <source>
        <dbReference type="ARBA" id="ARBA00023136"/>
    </source>
</evidence>
<organism evidence="9 10">
    <name type="scientific">Clostridium thermosuccinogenes</name>
    <dbReference type="NCBI Taxonomy" id="84032"/>
    <lineage>
        <taxon>Bacteria</taxon>
        <taxon>Bacillati</taxon>
        <taxon>Bacillota</taxon>
        <taxon>Clostridia</taxon>
        <taxon>Eubacteriales</taxon>
        <taxon>Clostridiaceae</taxon>
        <taxon>Clostridium</taxon>
    </lineage>
</organism>
<feature type="transmembrane region" description="Helical" evidence="7">
    <location>
        <begin position="12"/>
        <end position="34"/>
    </location>
</feature>
<dbReference type="PANTHER" id="PTHR43227:SF3">
    <property type="entry name" value="BINDING-PROTEIN-DEPENDENT TRANSPORT SYSTEMS INNER MEMBRANE COMPONENT"/>
    <property type="match status" value="1"/>
</dbReference>
<dbReference type="KEGG" id="cthd:CDO33_18510"/>
<dbReference type="OrthoDB" id="9788108at2"/>
<keyword evidence="3" id="KW-1003">Cell membrane</keyword>
<comment type="caution">
    <text evidence="9">The sequence shown here is derived from an EMBL/GenBank/DDBJ whole genome shotgun (WGS) entry which is preliminary data.</text>
</comment>
<dbReference type="Pfam" id="PF00528">
    <property type="entry name" value="BPD_transp_1"/>
    <property type="match status" value="1"/>
</dbReference>
<evidence type="ECO:0000313" key="9">
    <source>
        <dbReference type="EMBL" id="PNT98152.1"/>
    </source>
</evidence>
<evidence type="ECO:0000256" key="3">
    <source>
        <dbReference type="ARBA" id="ARBA00022475"/>
    </source>
</evidence>
<gene>
    <name evidence="9" type="ORF">CDQ84_11710</name>
</gene>
<dbReference type="RefSeq" id="WP_103081920.1">
    <property type="nucleotide sequence ID" value="NZ_CP021850.1"/>
</dbReference>
<protein>
    <recommendedName>
        <fullName evidence="8">ABC transmembrane type-1 domain-containing protein</fullName>
    </recommendedName>
</protein>
<accession>A0A2K2EX28</accession>
<evidence type="ECO:0000256" key="2">
    <source>
        <dbReference type="ARBA" id="ARBA00022448"/>
    </source>
</evidence>
<evidence type="ECO:0000256" key="7">
    <source>
        <dbReference type="RuleBase" id="RU363032"/>
    </source>
</evidence>
<keyword evidence="4 7" id="KW-0812">Transmembrane</keyword>
<sequence length="305" mass="35066">MRKSFRRNRRQLFGWLFISPWILGFMVFTAYPLFETMRYSLSTVRFLLDGIEMDNVGFTNYTNVLLKDPDFKLALPGYLTELLFFVPMVLVFSILLALLLNSPIRMRRLFRSLFFLPVVIMSGPVVGNLRQMGATTLKGLRSFFIYRFISEYFPGVAAAPVLYIFDNAVLILWFCGVQILIFLSGLQKVDKNIYEAARVDGASGWQQLWKITMPMLKPFIFLNGVYTVVDVSMSSLNPVITVIKEGLFNIRKGFGFSAAASWIYFLIIVMAVIVVYLLFGREERTVAGKKTGTALQRKYVRRSRY</sequence>
<dbReference type="SUPFAM" id="SSF161098">
    <property type="entry name" value="MetI-like"/>
    <property type="match status" value="1"/>
</dbReference>
<reference evidence="9 10" key="1">
    <citation type="submission" date="2017-06" db="EMBL/GenBank/DDBJ databases">
        <title>Investigating the central metabolism of Clostridium thermosuccinogenes.</title>
        <authorList>
            <person name="Koendjbiharie J.G."/>
            <person name="van Kranenburg R."/>
        </authorList>
    </citation>
    <scope>NUCLEOTIDE SEQUENCE [LARGE SCALE GENOMIC DNA]</scope>
    <source>
        <strain evidence="9 10">DSM 5806</strain>
    </source>
</reference>
<comment type="similarity">
    <text evidence="7">Belongs to the binding-protein-dependent transport system permease family.</text>
</comment>
<feature type="transmembrane region" description="Helical" evidence="7">
    <location>
        <begin position="152"/>
        <end position="183"/>
    </location>
</feature>
<keyword evidence="2 7" id="KW-0813">Transport</keyword>
<evidence type="ECO:0000313" key="10">
    <source>
        <dbReference type="Proteomes" id="UP000236151"/>
    </source>
</evidence>
<evidence type="ECO:0000256" key="5">
    <source>
        <dbReference type="ARBA" id="ARBA00022989"/>
    </source>
</evidence>
<name>A0A2K2EX28_9CLOT</name>
<dbReference type="Gene3D" id="1.10.3720.10">
    <property type="entry name" value="MetI-like"/>
    <property type="match status" value="1"/>
</dbReference>
<dbReference type="PROSITE" id="PS50928">
    <property type="entry name" value="ABC_TM1"/>
    <property type="match status" value="1"/>
</dbReference>